<dbReference type="Pfam" id="PF07690">
    <property type="entry name" value="MFS_1"/>
    <property type="match status" value="1"/>
</dbReference>
<dbReference type="InterPro" id="IPR036259">
    <property type="entry name" value="MFS_trans_sf"/>
</dbReference>
<feature type="transmembrane region" description="Helical" evidence="5">
    <location>
        <begin position="94"/>
        <end position="114"/>
    </location>
</feature>
<reference evidence="7" key="1">
    <citation type="submission" date="2021-10" db="EMBL/GenBank/DDBJ databases">
        <title>De novo Genome Assembly of Clathrus columnatus (Basidiomycota, Fungi) Using Illumina and Nanopore Sequence Data.</title>
        <authorList>
            <person name="Ogiso-Tanaka E."/>
            <person name="Itagaki H."/>
            <person name="Hosoya T."/>
            <person name="Hosaka K."/>
        </authorList>
    </citation>
    <scope>NUCLEOTIDE SEQUENCE</scope>
    <source>
        <strain evidence="7">MO-923</strain>
    </source>
</reference>
<sequence length="523" mass="56296">MMATTLKNDNETAVVEGSIIEETKTVDSAAEKTTDGGTPKGKLGELGYLDGWPLFVVMAGLLLCLFLPALDQLILTTAIPHIVSQFNSLDEISWIPNAYFVTMACFMIIFGQTLNLVPLKYFVLASVFIFELGSLFCGVAFNINFLLFGRGVAGIGAAGLFVAIFTAVAQIAPLEKRPKLLGLAGTVFGLTSVIGPLVGGALTDASTWRWCFYINLPIGGFAALVIVFFLPNYPAPPRPANRQGWRVFLSIDYVGALLVIGATIMFLYALVEGGNTHPWNSAIIISFFIVSGILAILFVLWSWVSNVYLATWYQAIKGVTPTKSGVDVLPLSLVTSAFALLSGVFVGKVGRYWHIMVLLPLVGAVAAGLEFTINEQTSEARLAGYQVLWAISIGSTLQLPTLAGQAEYENNLIDTRYATSLIAFIGFLGRMVGLGMGSALFTNKLGQYLKELAPDAPFDLVLRSITAVWQLPLDQRTRVVHAYVLALRFIFILGVPAGGLASLSALLIRNRKIQKAPAPDAAA</sequence>
<feature type="transmembrane region" description="Helical" evidence="5">
    <location>
        <begin position="121"/>
        <end position="141"/>
    </location>
</feature>
<dbReference type="GO" id="GO:0005886">
    <property type="term" value="C:plasma membrane"/>
    <property type="evidence" value="ECO:0007669"/>
    <property type="project" value="TreeGrafter"/>
</dbReference>
<dbReference type="PANTHER" id="PTHR23501:SF198">
    <property type="entry name" value="AZOLE RESISTANCE PROTEIN 1-RELATED"/>
    <property type="match status" value="1"/>
</dbReference>
<keyword evidence="2 5" id="KW-0812">Transmembrane</keyword>
<evidence type="ECO:0000313" key="8">
    <source>
        <dbReference type="Proteomes" id="UP001050691"/>
    </source>
</evidence>
<dbReference type="PANTHER" id="PTHR23501">
    <property type="entry name" value="MAJOR FACILITATOR SUPERFAMILY"/>
    <property type="match status" value="1"/>
</dbReference>
<protein>
    <recommendedName>
        <fullName evidence="6">Major facilitator superfamily (MFS) profile domain-containing protein</fullName>
    </recommendedName>
</protein>
<dbReference type="PROSITE" id="PS50850">
    <property type="entry name" value="MFS"/>
    <property type="match status" value="1"/>
</dbReference>
<gene>
    <name evidence="7" type="ORF">Clacol_005814</name>
</gene>
<dbReference type="Proteomes" id="UP001050691">
    <property type="component" value="Unassembled WGS sequence"/>
</dbReference>
<dbReference type="InterPro" id="IPR020846">
    <property type="entry name" value="MFS_dom"/>
</dbReference>
<keyword evidence="3 5" id="KW-1133">Transmembrane helix</keyword>
<feature type="transmembrane region" description="Helical" evidence="5">
    <location>
        <begin position="147"/>
        <end position="168"/>
    </location>
</feature>
<evidence type="ECO:0000256" key="1">
    <source>
        <dbReference type="ARBA" id="ARBA00004141"/>
    </source>
</evidence>
<proteinExistence type="predicted"/>
<evidence type="ECO:0000256" key="4">
    <source>
        <dbReference type="ARBA" id="ARBA00023136"/>
    </source>
</evidence>
<dbReference type="InterPro" id="IPR011701">
    <property type="entry name" value="MFS"/>
</dbReference>
<feature type="transmembrane region" description="Helical" evidence="5">
    <location>
        <begin position="352"/>
        <end position="373"/>
    </location>
</feature>
<feature type="transmembrane region" description="Helical" evidence="5">
    <location>
        <begin position="482"/>
        <end position="508"/>
    </location>
</feature>
<feature type="transmembrane region" description="Helical" evidence="5">
    <location>
        <begin position="52"/>
        <end position="74"/>
    </location>
</feature>
<name>A0AAV5AAE2_9AGAM</name>
<dbReference type="EMBL" id="BPWL01000006">
    <property type="protein sequence ID" value="GJJ11579.1"/>
    <property type="molecule type" value="Genomic_DNA"/>
</dbReference>
<dbReference type="Gene3D" id="1.20.1250.20">
    <property type="entry name" value="MFS general substrate transporter like domains"/>
    <property type="match status" value="1"/>
</dbReference>
<evidence type="ECO:0000256" key="2">
    <source>
        <dbReference type="ARBA" id="ARBA00022692"/>
    </source>
</evidence>
<keyword evidence="4 5" id="KW-0472">Membrane</keyword>
<comment type="caution">
    <text evidence="7">The sequence shown here is derived from an EMBL/GenBank/DDBJ whole genome shotgun (WGS) entry which is preliminary data.</text>
</comment>
<organism evidence="7 8">
    <name type="scientific">Clathrus columnatus</name>
    <dbReference type="NCBI Taxonomy" id="1419009"/>
    <lineage>
        <taxon>Eukaryota</taxon>
        <taxon>Fungi</taxon>
        <taxon>Dikarya</taxon>
        <taxon>Basidiomycota</taxon>
        <taxon>Agaricomycotina</taxon>
        <taxon>Agaricomycetes</taxon>
        <taxon>Phallomycetidae</taxon>
        <taxon>Phallales</taxon>
        <taxon>Clathraceae</taxon>
        <taxon>Clathrus</taxon>
    </lineage>
</organism>
<feature type="transmembrane region" description="Helical" evidence="5">
    <location>
        <begin position="180"/>
        <end position="202"/>
    </location>
</feature>
<accession>A0AAV5AAE2</accession>
<evidence type="ECO:0000256" key="5">
    <source>
        <dbReference type="SAM" id="Phobius"/>
    </source>
</evidence>
<dbReference type="SUPFAM" id="SSF103473">
    <property type="entry name" value="MFS general substrate transporter"/>
    <property type="match status" value="1"/>
</dbReference>
<comment type="subcellular location">
    <subcellularLocation>
        <location evidence="1">Membrane</location>
        <topology evidence="1">Multi-pass membrane protein</topology>
    </subcellularLocation>
</comment>
<evidence type="ECO:0000259" key="6">
    <source>
        <dbReference type="PROSITE" id="PS50850"/>
    </source>
</evidence>
<feature type="transmembrane region" description="Helical" evidence="5">
    <location>
        <begin position="283"/>
        <end position="304"/>
    </location>
</feature>
<dbReference type="AlphaFoldDB" id="A0AAV5AAE2"/>
<evidence type="ECO:0000256" key="3">
    <source>
        <dbReference type="ARBA" id="ARBA00022989"/>
    </source>
</evidence>
<feature type="transmembrane region" description="Helical" evidence="5">
    <location>
        <begin position="325"/>
        <end position="346"/>
    </location>
</feature>
<feature type="transmembrane region" description="Helical" evidence="5">
    <location>
        <begin position="214"/>
        <end position="235"/>
    </location>
</feature>
<keyword evidence="8" id="KW-1185">Reference proteome</keyword>
<evidence type="ECO:0000313" key="7">
    <source>
        <dbReference type="EMBL" id="GJJ11579.1"/>
    </source>
</evidence>
<feature type="domain" description="Major facilitator superfamily (MFS) profile" evidence="6">
    <location>
        <begin position="57"/>
        <end position="513"/>
    </location>
</feature>
<dbReference type="GO" id="GO:0022857">
    <property type="term" value="F:transmembrane transporter activity"/>
    <property type="evidence" value="ECO:0007669"/>
    <property type="project" value="InterPro"/>
</dbReference>
<feature type="transmembrane region" description="Helical" evidence="5">
    <location>
        <begin position="247"/>
        <end position="271"/>
    </location>
</feature>
<dbReference type="PRINTS" id="PR01036">
    <property type="entry name" value="TCRTETB"/>
</dbReference>
<feature type="transmembrane region" description="Helical" evidence="5">
    <location>
        <begin position="421"/>
        <end position="441"/>
    </location>
</feature>